<proteinExistence type="predicted"/>
<feature type="compositionally biased region" description="Basic and acidic residues" evidence="1">
    <location>
        <begin position="17"/>
        <end position="35"/>
    </location>
</feature>
<reference evidence="2" key="1">
    <citation type="submission" date="2021-06" db="EMBL/GenBank/DDBJ databases">
        <title>Comparative genomics, transcriptomics and evolutionary studies reveal genomic signatures of adaptation to plant cell wall in hemibiotrophic fungi.</title>
        <authorList>
            <consortium name="DOE Joint Genome Institute"/>
            <person name="Baroncelli R."/>
            <person name="Diaz J.F."/>
            <person name="Benocci T."/>
            <person name="Peng M."/>
            <person name="Battaglia E."/>
            <person name="Haridas S."/>
            <person name="Andreopoulos W."/>
            <person name="Labutti K."/>
            <person name="Pangilinan J."/>
            <person name="Floch G.L."/>
            <person name="Makela M.R."/>
            <person name="Henrissat B."/>
            <person name="Grigoriev I.V."/>
            <person name="Crouch J.A."/>
            <person name="De Vries R.P."/>
            <person name="Sukno S.A."/>
            <person name="Thon M.R."/>
        </authorList>
    </citation>
    <scope>NUCLEOTIDE SEQUENCE</scope>
    <source>
        <strain evidence="2">CBS 193.32</strain>
    </source>
</reference>
<organism evidence="2 3">
    <name type="scientific">Colletotrichum godetiae</name>
    <dbReference type="NCBI Taxonomy" id="1209918"/>
    <lineage>
        <taxon>Eukaryota</taxon>
        <taxon>Fungi</taxon>
        <taxon>Dikarya</taxon>
        <taxon>Ascomycota</taxon>
        <taxon>Pezizomycotina</taxon>
        <taxon>Sordariomycetes</taxon>
        <taxon>Hypocreomycetidae</taxon>
        <taxon>Glomerellales</taxon>
        <taxon>Glomerellaceae</taxon>
        <taxon>Colletotrichum</taxon>
        <taxon>Colletotrichum acutatum species complex</taxon>
    </lineage>
</organism>
<feature type="region of interest" description="Disordered" evidence="1">
    <location>
        <begin position="130"/>
        <end position="162"/>
    </location>
</feature>
<protein>
    <submittedName>
        <fullName evidence="2">Uncharacterized protein</fullName>
    </submittedName>
</protein>
<feature type="region of interest" description="Disordered" evidence="1">
    <location>
        <begin position="1"/>
        <end position="35"/>
    </location>
</feature>
<name>A0AAJ0AVT4_9PEZI</name>
<dbReference type="EMBL" id="JAHMHR010000004">
    <property type="protein sequence ID" value="KAK1691274.1"/>
    <property type="molecule type" value="Genomic_DNA"/>
</dbReference>
<evidence type="ECO:0000256" key="1">
    <source>
        <dbReference type="SAM" id="MobiDB-lite"/>
    </source>
</evidence>
<accession>A0AAJ0AVT4</accession>
<keyword evidence="3" id="KW-1185">Reference proteome</keyword>
<dbReference type="RefSeq" id="XP_060434969.1">
    <property type="nucleotide sequence ID" value="XM_060573714.1"/>
</dbReference>
<dbReference type="Proteomes" id="UP001224890">
    <property type="component" value="Unassembled WGS sequence"/>
</dbReference>
<sequence length="214" mass="24128">MMSRVQAAETNAAGYRQRMEQMQHERDSESAKTREELGKYQAAIHGFSKLQEKHESLRQSFAACEQSLTTQEENFRSEAQKLQKELDRLRSSSRDAEMRRQVAMDNAAKAKRRLQTAEEDVAKMQAEITLLQQQPRDSEQRFERQSIQSSGRDDGSHKEGTDFLGMNAGRLGISNTLASLNDINMAKGAKKLKNMGNNVKANMADMLPKKMGGS</sequence>
<comment type="caution">
    <text evidence="2">The sequence shown here is derived from an EMBL/GenBank/DDBJ whole genome shotgun (WGS) entry which is preliminary data.</text>
</comment>
<feature type="compositionally biased region" description="Basic and acidic residues" evidence="1">
    <location>
        <begin position="151"/>
        <end position="161"/>
    </location>
</feature>
<dbReference type="AlphaFoldDB" id="A0AAJ0AVT4"/>
<gene>
    <name evidence="2" type="ORF">BDP55DRAFT_646532</name>
</gene>
<evidence type="ECO:0000313" key="2">
    <source>
        <dbReference type="EMBL" id="KAK1691274.1"/>
    </source>
</evidence>
<evidence type="ECO:0000313" key="3">
    <source>
        <dbReference type="Proteomes" id="UP001224890"/>
    </source>
</evidence>
<dbReference type="GeneID" id="85458240"/>